<comment type="caution">
    <text evidence="1">The sequence shown here is derived from an EMBL/GenBank/DDBJ whole genome shotgun (WGS) entry which is preliminary data.</text>
</comment>
<keyword evidence="2" id="KW-1185">Reference proteome</keyword>
<proteinExistence type="predicted"/>
<accession>A0A8J5F747</accession>
<evidence type="ECO:0000313" key="2">
    <source>
        <dbReference type="Proteomes" id="UP000734854"/>
    </source>
</evidence>
<dbReference type="EMBL" id="JACMSC010000017">
    <property type="protein sequence ID" value="KAG6480121.1"/>
    <property type="molecule type" value="Genomic_DNA"/>
</dbReference>
<dbReference type="GO" id="GO:0030497">
    <property type="term" value="P:fatty acid elongation"/>
    <property type="evidence" value="ECO:0007669"/>
    <property type="project" value="TreeGrafter"/>
</dbReference>
<dbReference type="InterPro" id="IPR045851">
    <property type="entry name" value="AMP-bd_C_sf"/>
</dbReference>
<dbReference type="AlphaFoldDB" id="A0A8J5F747"/>
<dbReference type="PANTHER" id="PTHR43813:SF1">
    <property type="entry name" value="ACYL-ACTIVATING ENZYME 16, CHLOROPLASTIC-RELATED"/>
    <property type="match status" value="1"/>
</dbReference>
<dbReference type="PANTHER" id="PTHR43813">
    <property type="entry name" value="ACYL-ACTIVATING ENZYME 16, CHLOROPLASTIC-RELATED"/>
    <property type="match status" value="1"/>
</dbReference>
<dbReference type="SUPFAM" id="SSF56801">
    <property type="entry name" value="Acetyl-CoA synthetase-like"/>
    <property type="match status" value="1"/>
</dbReference>
<dbReference type="Gene3D" id="3.30.300.30">
    <property type="match status" value="1"/>
</dbReference>
<protein>
    <submittedName>
        <fullName evidence="1">Uncharacterized protein</fullName>
    </submittedName>
</protein>
<name>A0A8J5F747_ZINOF</name>
<evidence type="ECO:0000313" key="1">
    <source>
        <dbReference type="EMBL" id="KAG6480121.1"/>
    </source>
</evidence>
<dbReference type="Pfam" id="PF23562">
    <property type="entry name" value="AMP-binding_C_3"/>
    <property type="match status" value="1"/>
</dbReference>
<gene>
    <name evidence="1" type="ORF">ZIOFF_063599</name>
</gene>
<dbReference type="GO" id="GO:0008922">
    <property type="term" value="F:long-chain fatty acid [acyl-carrier-protein] ligase activity"/>
    <property type="evidence" value="ECO:0007669"/>
    <property type="project" value="TreeGrafter"/>
</dbReference>
<sequence length="209" mass="23468">MLGMRGKVLIGRGGLDVKQVIKVRRLKLIRGLNPSATNTAVDEEGWFNSGDIGWIAPHHSRGRSRRCSGMVVIEGRAKDTIVLSTGENVEPSELEAAAMQSSLIQQIVVIGQDRRRLGALIVPNKDEVQELARRQSIVTNGSELQEDELQSLLYKEVKAWTADFTFQIGSILVIDEPFTIDNGLLTPTMKIRRDKVVERYREQIEKLYN</sequence>
<reference evidence="1 2" key="1">
    <citation type="submission" date="2020-08" db="EMBL/GenBank/DDBJ databases">
        <title>Plant Genome Project.</title>
        <authorList>
            <person name="Zhang R.-G."/>
        </authorList>
    </citation>
    <scope>NUCLEOTIDE SEQUENCE [LARGE SCALE GENOMIC DNA]</scope>
    <source>
        <tissue evidence="1">Rhizome</tissue>
    </source>
</reference>
<organism evidence="1 2">
    <name type="scientific">Zingiber officinale</name>
    <name type="common">Ginger</name>
    <name type="synonym">Amomum zingiber</name>
    <dbReference type="NCBI Taxonomy" id="94328"/>
    <lineage>
        <taxon>Eukaryota</taxon>
        <taxon>Viridiplantae</taxon>
        <taxon>Streptophyta</taxon>
        <taxon>Embryophyta</taxon>
        <taxon>Tracheophyta</taxon>
        <taxon>Spermatophyta</taxon>
        <taxon>Magnoliopsida</taxon>
        <taxon>Liliopsida</taxon>
        <taxon>Zingiberales</taxon>
        <taxon>Zingiberaceae</taxon>
        <taxon>Zingiber</taxon>
    </lineage>
</organism>
<dbReference type="GO" id="GO:0009507">
    <property type="term" value="C:chloroplast"/>
    <property type="evidence" value="ECO:0007669"/>
    <property type="project" value="TreeGrafter"/>
</dbReference>
<dbReference type="Proteomes" id="UP000734854">
    <property type="component" value="Unassembled WGS sequence"/>
</dbReference>
<dbReference type="InterPro" id="IPR052987">
    <property type="entry name" value="Chloroplast_AMP-bd_Enzymes"/>
</dbReference>